<keyword evidence="6" id="KW-1185">Reference proteome</keyword>
<dbReference type="Gene3D" id="3.30.9.10">
    <property type="entry name" value="D-Amino Acid Oxidase, subunit A, domain 2"/>
    <property type="match status" value="1"/>
</dbReference>
<dbReference type="Proteomes" id="UP001428817">
    <property type="component" value="Unassembled WGS sequence"/>
</dbReference>
<accession>A0ABP9PPT0</accession>
<dbReference type="Gene3D" id="3.40.30.120">
    <property type="match status" value="2"/>
</dbReference>
<keyword evidence="5" id="KW-0560">Oxidoreductase</keyword>
<dbReference type="PRINTS" id="PR00420">
    <property type="entry name" value="RNGMNOXGNASE"/>
</dbReference>
<evidence type="ECO:0000256" key="2">
    <source>
        <dbReference type="ARBA" id="ARBA00022630"/>
    </source>
</evidence>
<dbReference type="InterPro" id="IPR050641">
    <property type="entry name" value="RIFMO-like"/>
</dbReference>
<evidence type="ECO:0000256" key="1">
    <source>
        <dbReference type="ARBA" id="ARBA00001974"/>
    </source>
</evidence>
<dbReference type="GO" id="GO:0004497">
    <property type="term" value="F:monooxygenase activity"/>
    <property type="evidence" value="ECO:0007669"/>
    <property type="project" value="UniProtKB-KW"/>
</dbReference>
<dbReference type="Gene3D" id="3.50.50.60">
    <property type="entry name" value="FAD/NAD(P)-binding domain"/>
    <property type="match status" value="1"/>
</dbReference>
<evidence type="ECO:0000313" key="5">
    <source>
        <dbReference type="EMBL" id="GAA5150200.1"/>
    </source>
</evidence>
<dbReference type="InterPro" id="IPR002938">
    <property type="entry name" value="FAD-bd"/>
</dbReference>
<protein>
    <submittedName>
        <fullName evidence="5">FAD-dependent monooxygenase</fullName>
    </submittedName>
</protein>
<dbReference type="Pfam" id="PF01494">
    <property type="entry name" value="FAD_binding_3"/>
    <property type="match status" value="1"/>
</dbReference>
<feature type="domain" description="FAD-binding" evidence="4">
    <location>
        <begin position="2"/>
        <end position="347"/>
    </location>
</feature>
<evidence type="ECO:0000259" key="4">
    <source>
        <dbReference type="Pfam" id="PF01494"/>
    </source>
</evidence>
<dbReference type="PANTHER" id="PTHR43004:SF19">
    <property type="entry name" value="BINDING MONOOXYGENASE, PUTATIVE (JCVI)-RELATED"/>
    <property type="match status" value="1"/>
</dbReference>
<comment type="cofactor">
    <cofactor evidence="1">
        <name>FAD</name>
        <dbReference type="ChEBI" id="CHEBI:57692"/>
    </cofactor>
</comment>
<dbReference type="EMBL" id="BAABJP010000007">
    <property type="protein sequence ID" value="GAA5150200.1"/>
    <property type="molecule type" value="Genomic_DNA"/>
</dbReference>
<reference evidence="6" key="1">
    <citation type="journal article" date="2019" name="Int. J. Syst. Evol. Microbiol.">
        <title>The Global Catalogue of Microorganisms (GCM) 10K type strain sequencing project: providing services to taxonomists for standard genome sequencing and annotation.</title>
        <authorList>
            <consortium name="The Broad Institute Genomics Platform"/>
            <consortium name="The Broad Institute Genome Sequencing Center for Infectious Disease"/>
            <person name="Wu L."/>
            <person name="Ma J."/>
        </authorList>
    </citation>
    <scope>NUCLEOTIDE SEQUENCE [LARGE SCALE GENOMIC DNA]</scope>
    <source>
        <strain evidence="6">JCM 18303</strain>
    </source>
</reference>
<name>A0ABP9PPT0_9PSEU</name>
<organism evidence="5 6">
    <name type="scientific">Pseudonocardia eucalypti</name>
    <dbReference type="NCBI Taxonomy" id="648755"/>
    <lineage>
        <taxon>Bacteria</taxon>
        <taxon>Bacillati</taxon>
        <taxon>Actinomycetota</taxon>
        <taxon>Actinomycetes</taxon>
        <taxon>Pseudonocardiales</taxon>
        <taxon>Pseudonocardiaceae</taxon>
        <taxon>Pseudonocardia</taxon>
    </lineage>
</organism>
<dbReference type="InterPro" id="IPR036188">
    <property type="entry name" value="FAD/NAD-bd_sf"/>
</dbReference>
<dbReference type="Pfam" id="PF21274">
    <property type="entry name" value="Rng_hyd_C"/>
    <property type="match status" value="1"/>
</dbReference>
<proteinExistence type="predicted"/>
<evidence type="ECO:0000313" key="6">
    <source>
        <dbReference type="Proteomes" id="UP001428817"/>
    </source>
</evidence>
<comment type="caution">
    <text evidence="5">The sequence shown here is derived from an EMBL/GenBank/DDBJ whole genome shotgun (WGS) entry which is preliminary data.</text>
</comment>
<keyword evidence="2" id="KW-0285">Flavoprotein</keyword>
<keyword evidence="3" id="KW-0274">FAD</keyword>
<keyword evidence="5" id="KW-0503">Monooxygenase</keyword>
<dbReference type="SUPFAM" id="SSF51905">
    <property type="entry name" value="FAD/NAD(P)-binding domain"/>
    <property type="match status" value="1"/>
</dbReference>
<evidence type="ECO:0000256" key="3">
    <source>
        <dbReference type="ARBA" id="ARBA00022827"/>
    </source>
</evidence>
<gene>
    <name evidence="5" type="ORF">GCM10023321_15100</name>
</gene>
<dbReference type="PANTHER" id="PTHR43004">
    <property type="entry name" value="TRK SYSTEM POTASSIUM UPTAKE PROTEIN"/>
    <property type="match status" value="1"/>
</dbReference>
<sequence length="482" mass="52333">MPVLVVGAGPVGLSTALFLRHAGVPALVVDKRDPTGAPPRAGTSLRTCEIFRSIGLGPAVRRAGWLAAEPMCSIFKDSAFGATRHMTRMPSPYAERVRAMSPVDATLALTQVEVQLVALGELADRVRFGVELTGLTQESDRVRAELRDTATGRRAEVTADYLIGADGARSPVRGLAGIGVPDREVVTWLNTAYFDADLGPVVRDWGTNACFVRNDSVFATLFSKNGRQKWSSHIMDYPGRPERLTELSERSALELLRAAIGDDQVPITLHAVNAWEAATGMAERFRADRVFLVGDAAHTQSSAGGLGMNTGIQDGHNLAWKLAEVLAGRADPALLDTYQDERMAAARVSLALSAGLHRGYRDLSGDPADLYRKIAVDYLHAMIGYGYRSAAVLGEVPEPDVLTDRVRVGYRLPHRWLRPGVSTHDLLDRGWTVLVDGFEDLRPGEAVLVRPDGFVAWRGPGPEAAEQVKRRILRPADHGLSR</sequence>